<protein>
    <submittedName>
        <fullName evidence="1">Uncharacterized protein</fullName>
    </submittedName>
</protein>
<organism evidence="1 2">
    <name type="scientific">Dickeya phage vB_DsoM_JA29</name>
    <dbReference type="NCBI Taxonomy" id="2283031"/>
    <lineage>
        <taxon>Viruses</taxon>
        <taxon>Duplodnaviria</taxon>
        <taxon>Heunggongvirae</taxon>
        <taxon>Uroviricota</taxon>
        <taxon>Caudoviricetes</taxon>
        <taxon>Salmondvirus</taxon>
        <taxon>Salmondvirus JA29</taxon>
    </lineage>
</organism>
<sequence length="155" mass="18776">MTAIRGFVTRLLCTHDWKRFRTIHGDEANYARSEWRCTKCNKHRYSIFINEMEQDVPKEPLLKRIAHSIRYMIGSIAFHCLNKEDRDAIYRDYRMGHELRTVEAWMCEFPQAVETARYLRVHSYGYKDDLPADHPDRRAAQDISCWREDFRRQFK</sequence>
<proteinExistence type="predicted"/>
<accession>A0A384ZX34</accession>
<name>A0A384ZX34_9CAUD</name>
<reference evidence="1 2" key="1">
    <citation type="journal article" date="2018" name="Front. Microbiol.">
        <title>Jumbo Bacteriophages Are Represented Within an Increasing Diversity of Environmental Viruses Infecting the Emerging Phytopathogen, Dickeya solani.</title>
        <authorList>
            <person name="Day A.W."/>
            <person name="Ahn J."/>
            <person name="Salmond G.P.C."/>
        </authorList>
    </citation>
    <scope>NUCLEOTIDE SEQUENCE [LARGE SCALE GENOMIC DNA]</scope>
</reference>
<evidence type="ECO:0000313" key="2">
    <source>
        <dbReference type="Proteomes" id="UP000263326"/>
    </source>
</evidence>
<dbReference type="Proteomes" id="UP000263326">
    <property type="component" value="Segment"/>
</dbReference>
<evidence type="ECO:0000313" key="1">
    <source>
        <dbReference type="EMBL" id="AXG66775.1"/>
    </source>
</evidence>
<gene>
    <name evidence="1" type="ORF">JA29_049</name>
</gene>
<keyword evidence="2" id="KW-1185">Reference proteome</keyword>
<dbReference type="EMBL" id="MH460461">
    <property type="protein sequence ID" value="AXG66775.1"/>
    <property type="molecule type" value="Genomic_DNA"/>
</dbReference>